<feature type="coiled-coil region" evidence="1">
    <location>
        <begin position="253"/>
        <end position="292"/>
    </location>
</feature>
<dbReference type="Pfam" id="PF25800">
    <property type="entry name" value="FimV_N"/>
    <property type="match status" value="1"/>
</dbReference>
<keyword evidence="3" id="KW-0732">Signal</keyword>
<feature type="signal peptide" evidence="3">
    <location>
        <begin position="1"/>
        <end position="24"/>
    </location>
</feature>
<gene>
    <name evidence="5" type="ORF">GM173_11615</name>
</gene>
<feature type="chain" id="PRO_5045166381" description="FimV N-terminal domain-containing protein" evidence="3">
    <location>
        <begin position="25"/>
        <end position="607"/>
    </location>
</feature>
<keyword evidence="6" id="KW-1185">Reference proteome</keyword>
<dbReference type="Proteomes" id="UP001195660">
    <property type="component" value="Unassembled WGS sequence"/>
</dbReference>
<comment type="caution">
    <text evidence="5">The sequence shown here is derived from an EMBL/GenBank/DDBJ whole genome shotgun (WGS) entry which is preliminary data.</text>
</comment>
<evidence type="ECO:0000256" key="3">
    <source>
        <dbReference type="SAM" id="SignalP"/>
    </source>
</evidence>
<accession>A0ABS2CDI2</accession>
<feature type="domain" description="FimV N-terminal" evidence="4">
    <location>
        <begin position="25"/>
        <end position="125"/>
    </location>
</feature>
<dbReference type="EMBL" id="WOFE01000005">
    <property type="protein sequence ID" value="MBM5572224.1"/>
    <property type="molecule type" value="Genomic_DNA"/>
</dbReference>
<protein>
    <recommendedName>
        <fullName evidence="4">FimV N-terminal domain-containing protein</fullName>
    </recommendedName>
</protein>
<proteinExistence type="predicted"/>
<evidence type="ECO:0000259" key="4">
    <source>
        <dbReference type="Pfam" id="PF25800"/>
    </source>
</evidence>
<dbReference type="InterPro" id="IPR057840">
    <property type="entry name" value="FimV_N"/>
</dbReference>
<dbReference type="RefSeq" id="WP_203571551.1">
    <property type="nucleotide sequence ID" value="NZ_WOFE01000005.1"/>
</dbReference>
<evidence type="ECO:0000313" key="5">
    <source>
        <dbReference type="EMBL" id="MBM5572224.1"/>
    </source>
</evidence>
<evidence type="ECO:0000256" key="2">
    <source>
        <dbReference type="SAM" id="MobiDB-lite"/>
    </source>
</evidence>
<feature type="region of interest" description="Disordered" evidence="2">
    <location>
        <begin position="571"/>
        <end position="607"/>
    </location>
</feature>
<evidence type="ECO:0000313" key="6">
    <source>
        <dbReference type="Proteomes" id="UP001195660"/>
    </source>
</evidence>
<reference evidence="5 6" key="1">
    <citation type="submission" date="2019-11" db="EMBL/GenBank/DDBJ databases">
        <title>Novel Deefgea species.</title>
        <authorList>
            <person name="Han J.-H."/>
        </authorList>
    </citation>
    <scope>NUCLEOTIDE SEQUENCE [LARGE SCALE GENOMIC DNA]</scope>
    <source>
        <strain evidence="5 6">LMG 24817</strain>
    </source>
</reference>
<organism evidence="5 6">
    <name type="scientific">Deefgea chitinilytica</name>
    <dbReference type="NCBI Taxonomy" id="570276"/>
    <lineage>
        <taxon>Bacteria</taxon>
        <taxon>Pseudomonadati</taxon>
        <taxon>Pseudomonadota</taxon>
        <taxon>Betaproteobacteria</taxon>
        <taxon>Neisseriales</taxon>
        <taxon>Chitinibacteraceae</taxon>
        <taxon>Deefgea</taxon>
    </lineage>
</organism>
<sequence>MCPNMPIKRSLAIFLFSLAAPVSALSLGELQPQSFLGQRFKGAVNYQLSPSETSLADCITIAPAGGDLPYIGSSDVQIRPIGDGNTGTIIISSNQKMSEPVVALNLHIQCGTQQLSREFTVFLDPAPLNELASTSAARPLETFKIRPELKPATAKKDTTLAAVAARYYAVDTPQYQKYLNRLKQANPDVATTETLITAGSPLVVPPRPKLATAKVASDVPLKETGQLRLEDGEASKKPAVAPINPQQNPEAYVKELEEKIVTLTELKKQLQLELAELDIKMTQIQLANAKSASAAVASYPAAVAQASAAQVAATTPKRVVQTVQAAPPTQIEPVAEPSTNWRWAWWLLGLAGVGGCIVWWRRKMQEQAERWAHEDINDGVDLNRSIMSIIQAKVGHTMAQQSPNTVMSLFGASGKKTQSGFEVKEELDNHLDQAQYYLAQGETLKAIDLLYSAIDEVPEDTERWLMLFRVFRQQVMKTEYSALAYRFKAIHKDEGDWELIRSIGNKLDPENPLFIRKMDAANEKTATPFDHFDSGMAAAAPAKPVELEIVPDFSGAPILPELDAVELVPRSEQGAMPQSSDELMKFLVQDNEPDEPPPLLPEVEKHR</sequence>
<evidence type="ECO:0000256" key="1">
    <source>
        <dbReference type="SAM" id="Coils"/>
    </source>
</evidence>
<name>A0ABS2CDI2_9NEIS</name>
<keyword evidence="1" id="KW-0175">Coiled coil</keyword>